<protein>
    <submittedName>
        <fullName evidence="1">Uncharacterized protein</fullName>
    </submittedName>
</protein>
<dbReference type="Proteomes" id="UP000799779">
    <property type="component" value="Unassembled WGS sequence"/>
</dbReference>
<name>A0A6A5WAR1_9PLEO</name>
<sequence>MAGLSDLPDELTLQIAHHLKSLGSQGDLSHLCQASKSLRRVASEVLYESPSVESYEPFHLEFPSLSLGLLNHPELARKVQHLNFSINCTAQPSNLNHDAKCFLKTQESLTPQGSYRAECNCSLMEFEKFKKSACEYLASLGLPGELDVFNPYKIQGFLDDYVCLILTLVSNLEILRIRYNVWICTVTHTSSILGLLGRTLGLQLVPGFQNLKRLEVPLQHWENELLALGTLESLTLNCQDAWTAGGHHEGWYSFAMAEVSDDHPLISSVKNLQFILPDELAVEWFFERCDDLPEFFTCFPRCRRLRLTGPHKMALAHRSMPPESSMIDCQDIWQVLLPLASTLQVFVLDLGEFIDIAPILFVHDFDPSEGLYTFKQLRHIAIPATEPEAMFPPQSLETMELSFPDIWAEDSWIEWFVEDAFELFKELRYLRFYRNDPKRTVHVPAEQCCDECNERLEYLNKISGRGVEYEFFIEGEAPKGSCKTLEYWA</sequence>
<reference evidence="1" key="1">
    <citation type="journal article" date="2020" name="Stud. Mycol.">
        <title>101 Dothideomycetes genomes: a test case for predicting lifestyles and emergence of pathogens.</title>
        <authorList>
            <person name="Haridas S."/>
            <person name="Albert R."/>
            <person name="Binder M."/>
            <person name="Bloem J."/>
            <person name="Labutti K."/>
            <person name="Salamov A."/>
            <person name="Andreopoulos B."/>
            <person name="Baker S."/>
            <person name="Barry K."/>
            <person name="Bills G."/>
            <person name="Bluhm B."/>
            <person name="Cannon C."/>
            <person name="Castanera R."/>
            <person name="Culley D."/>
            <person name="Daum C."/>
            <person name="Ezra D."/>
            <person name="Gonzalez J."/>
            <person name="Henrissat B."/>
            <person name="Kuo A."/>
            <person name="Liang C."/>
            <person name="Lipzen A."/>
            <person name="Lutzoni F."/>
            <person name="Magnuson J."/>
            <person name="Mondo S."/>
            <person name="Nolan M."/>
            <person name="Ohm R."/>
            <person name="Pangilinan J."/>
            <person name="Park H.-J."/>
            <person name="Ramirez L."/>
            <person name="Alfaro M."/>
            <person name="Sun H."/>
            <person name="Tritt A."/>
            <person name="Yoshinaga Y."/>
            <person name="Zwiers L.-H."/>
            <person name="Turgeon B."/>
            <person name="Goodwin S."/>
            <person name="Spatafora J."/>
            <person name="Crous P."/>
            <person name="Grigoriev I."/>
        </authorList>
    </citation>
    <scope>NUCLEOTIDE SEQUENCE</scope>
    <source>
        <strain evidence="1">CBS 123094</strain>
    </source>
</reference>
<keyword evidence="2" id="KW-1185">Reference proteome</keyword>
<accession>A0A6A5WAR1</accession>
<gene>
    <name evidence="1" type="ORF">P154DRAFT_237592</name>
</gene>
<organism evidence="1 2">
    <name type="scientific">Amniculicola lignicola CBS 123094</name>
    <dbReference type="NCBI Taxonomy" id="1392246"/>
    <lineage>
        <taxon>Eukaryota</taxon>
        <taxon>Fungi</taxon>
        <taxon>Dikarya</taxon>
        <taxon>Ascomycota</taxon>
        <taxon>Pezizomycotina</taxon>
        <taxon>Dothideomycetes</taxon>
        <taxon>Pleosporomycetidae</taxon>
        <taxon>Pleosporales</taxon>
        <taxon>Amniculicolaceae</taxon>
        <taxon>Amniculicola</taxon>
    </lineage>
</organism>
<dbReference type="CDD" id="cd09917">
    <property type="entry name" value="F-box_SF"/>
    <property type="match status" value="1"/>
</dbReference>
<dbReference type="AlphaFoldDB" id="A0A6A5WAR1"/>
<proteinExistence type="predicted"/>
<evidence type="ECO:0000313" key="2">
    <source>
        <dbReference type="Proteomes" id="UP000799779"/>
    </source>
</evidence>
<evidence type="ECO:0000313" key="1">
    <source>
        <dbReference type="EMBL" id="KAF1998980.1"/>
    </source>
</evidence>
<dbReference type="EMBL" id="ML977599">
    <property type="protein sequence ID" value="KAF1998980.1"/>
    <property type="molecule type" value="Genomic_DNA"/>
</dbReference>